<protein>
    <submittedName>
        <fullName evidence="2">Adenylate cyclase</fullName>
    </submittedName>
</protein>
<dbReference type="GO" id="GO:0004016">
    <property type="term" value="F:adenylate cyclase activity"/>
    <property type="evidence" value="ECO:0007669"/>
    <property type="project" value="UniProtKB-ARBA"/>
</dbReference>
<dbReference type="InterPro" id="IPR001054">
    <property type="entry name" value="A/G_cyclase"/>
</dbReference>
<evidence type="ECO:0000259" key="1">
    <source>
        <dbReference type="PROSITE" id="PS50125"/>
    </source>
</evidence>
<dbReference type="Pfam" id="PF00211">
    <property type="entry name" value="Guanylate_cyc"/>
    <property type="match status" value="1"/>
</dbReference>
<evidence type="ECO:0000313" key="2">
    <source>
        <dbReference type="EMBL" id="SEC19160.1"/>
    </source>
</evidence>
<dbReference type="AlphaFoldDB" id="A0A1H4QHT9"/>
<dbReference type="GO" id="GO:0035556">
    <property type="term" value="P:intracellular signal transduction"/>
    <property type="evidence" value="ECO:0007669"/>
    <property type="project" value="InterPro"/>
</dbReference>
<dbReference type="SUPFAM" id="SSF55073">
    <property type="entry name" value="Nucleotide cyclase"/>
    <property type="match status" value="1"/>
</dbReference>
<dbReference type="InterPro" id="IPR029787">
    <property type="entry name" value="Nucleotide_cyclase"/>
</dbReference>
<proteinExistence type="predicted"/>
<organism evidence="2 3">
    <name type="scientific">Bradyrhizobium erythrophlei</name>
    <dbReference type="NCBI Taxonomy" id="1437360"/>
    <lineage>
        <taxon>Bacteria</taxon>
        <taxon>Pseudomonadati</taxon>
        <taxon>Pseudomonadota</taxon>
        <taxon>Alphaproteobacteria</taxon>
        <taxon>Hyphomicrobiales</taxon>
        <taxon>Nitrobacteraceae</taxon>
        <taxon>Bradyrhizobium</taxon>
    </lineage>
</organism>
<dbReference type="EMBL" id="FNTH01000001">
    <property type="protein sequence ID" value="SEC19160.1"/>
    <property type="molecule type" value="Genomic_DNA"/>
</dbReference>
<accession>A0A1H4QHT9</accession>
<dbReference type="PROSITE" id="PS50125">
    <property type="entry name" value="GUANYLATE_CYCLASE_2"/>
    <property type="match status" value="1"/>
</dbReference>
<dbReference type="PANTHER" id="PTHR43081">
    <property type="entry name" value="ADENYLATE CYCLASE, TERMINAL-DIFFERENTIATION SPECIFIC-RELATED"/>
    <property type="match status" value="1"/>
</dbReference>
<dbReference type="PANTHER" id="PTHR43081:SF11">
    <property type="entry name" value="BLR2264 PROTEIN"/>
    <property type="match status" value="1"/>
</dbReference>
<dbReference type="InterPro" id="IPR050697">
    <property type="entry name" value="Adenylyl/Guanylyl_Cyclase_3/4"/>
</dbReference>
<dbReference type="Gene3D" id="3.30.70.1230">
    <property type="entry name" value="Nucleotide cyclase"/>
    <property type="match status" value="1"/>
</dbReference>
<dbReference type="CDD" id="cd07302">
    <property type="entry name" value="CHD"/>
    <property type="match status" value="1"/>
</dbReference>
<dbReference type="GO" id="GO:0006171">
    <property type="term" value="P:cAMP biosynthetic process"/>
    <property type="evidence" value="ECO:0007669"/>
    <property type="project" value="TreeGrafter"/>
</dbReference>
<dbReference type="SMART" id="SM00044">
    <property type="entry name" value="CYCc"/>
    <property type="match status" value="1"/>
</dbReference>
<gene>
    <name evidence="2" type="ORF">SAMN05444164_1250</name>
</gene>
<reference evidence="2 3" key="1">
    <citation type="submission" date="2016-10" db="EMBL/GenBank/DDBJ databases">
        <authorList>
            <person name="de Groot N.N."/>
        </authorList>
    </citation>
    <scope>NUCLEOTIDE SEQUENCE [LARGE SCALE GENOMIC DNA]</scope>
    <source>
        <strain evidence="2 3">MT12</strain>
    </source>
</reference>
<evidence type="ECO:0000313" key="3">
    <source>
        <dbReference type="Proteomes" id="UP000198992"/>
    </source>
</evidence>
<name>A0A1H4QHT9_9BRAD</name>
<feature type="domain" description="Guanylate cyclase" evidence="1">
    <location>
        <begin position="244"/>
        <end position="375"/>
    </location>
</feature>
<sequence>MPDRRPHLSRDDQPFLPHQLPGIILRMELTPRLRLMNWLVRQGLTGLPENDLLRGFCERCRAAGMPLSRAIVFIDTLHPIFEGRGFRWNDGESNEADIFEYGSTSSGEASQNWRRSAFHHMLENGHDEMVIDLTGSHDFSMIGDLAEKGHKHFAAFVHRFGEAGTIGEMDCFYSYYTTRRSDGFDETHMSALRDLVPVLGLAIKSAAQVEIARTLGRVYLGRETAEQVLRGRMQRGITEKIKAVLWYSDVRGSTAISERIGPDEIIPFLNDYAQASIDAIHDAGGEVLKLIGDGVLAMFTSENMASAKRAALRAEHRFRHNIRVLNDRRENEGRPTTTAYVGLHVGEVFYGNIGSEDRLDFTVVGPAVNEVSRIASMCASVDRELLTSTDFRTGLDAAGRNYLVSTGRFVLRGISHAQDLYTLDPAVTADEVVGGKYERYLAG</sequence>
<dbReference type="Proteomes" id="UP000198992">
    <property type="component" value="Unassembled WGS sequence"/>
</dbReference>